<dbReference type="InterPro" id="IPR036275">
    <property type="entry name" value="YdgH-like_sf"/>
</dbReference>
<dbReference type="Pfam" id="PF07338">
    <property type="entry name" value="YdgH_BhsA-like"/>
    <property type="match status" value="1"/>
</dbReference>
<evidence type="ECO:0000256" key="1">
    <source>
        <dbReference type="ARBA" id="ARBA00022729"/>
    </source>
</evidence>
<reference evidence="4 5" key="1">
    <citation type="journal article" date="2019" name="Int. J. Syst. Evol. Microbiol.">
        <title>Limnobaculum parvum gen. nov., sp. nov., isolated from a freshwater lake.</title>
        <authorList>
            <person name="Baek C."/>
            <person name="Shin S.K."/>
            <person name="Yi H."/>
        </authorList>
    </citation>
    <scope>NUCLEOTIDE SEQUENCE [LARGE SCALE GENOMIC DNA]</scope>
    <source>
        <strain evidence="4 5">HYN0051</strain>
    </source>
</reference>
<dbReference type="EMBL" id="CP029185">
    <property type="protein sequence ID" value="AWH89573.1"/>
    <property type="molecule type" value="Genomic_DNA"/>
</dbReference>
<evidence type="ECO:0000259" key="3">
    <source>
        <dbReference type="Pfam" id="PF07338"/>
    </source>
</evidence>
<dbReference type="SUPFAM" id="SSF159871">
    <property type="entry name" value="YdgH-like"/>
    <property type="match status" value="1"/>
</dbReference>
<keyword evidence="1 2" id="KW-0732">Signal</keyword>
<keyword evidence="5" id="KW-1185">Reference proteome</keyword>
<proteinExistence type="predicted"/>
<feature type="chain" id="PRO_5016160810" evidence="2">
    <location>
        <begin position="25"/>
        <end position="95"/>
    </location>
</feature>
<evidence type="ECO:0000313" key="4">
    <source>
        <dbReference type="EMBL" id="AWH89573.1"/>
    </source>
</evidence>
<dbReference type="KEGG" id="lpv:HYN51_14070"/>
<dbReference type="Gene3D" id="3.30.1660.10">
    <property type="entry name" value="Flavin-binding protein dodecin"/>
    <property type="match status" value="1"/>
</dbReference>
<dbReference type="InterPro" id="IPR010854">
    <property type="entry name" value="YdgH/BhsA/McbA-like_dom"/>
</dbReference>
<name>A0A2Y9U0N7_9GAMM</name>
<dbReference type="InterPro" id="IPR025543">
    <property type="entry name" value="Dodecin-like"/>
</dbReference>
<organism evidence="4 5">
    <name type="scientific">Limnobaculum parvum</name>
    <dbReference type="NCBI Taxonomy" id="2172103"/>
    <lineage>
        <taxon>Bacteria</taxon>
        <taxon>Pseudomonadati</taxon>
        <taxon>Pseudomonadota</taxon>
        <taxon>Gammaproteobacteria</taxon>
        <taxon>Enterobacterales</taxon>
        <taxon>Budviciaceae</taxon>
        <taxon>Limnobaculum</taxon>
    </lineage>
</organism>
<evidence type="ECO:0000313" key="5">
    <source>
        <dbReference type="Proteomes" id="UP000244908"/>
    </source>
</evidence>
<feature type="domain" description="YdgH/BhsA/McbA-like" evidence="3">
    <location>
        <begin position="40"/>
        <end position="95"/>
    </location>
</feature>
<dbReference type="Proteomes" id="UP000244908">
    <property type="component" value="Chromosome"/>
</dbReference>
<accession>A0A2Y9U0N7</accession>
<sequence length="95" mass="10426">MKAMKLFSMLAAAFLVFSLNSAYAITEIINTEQAEKMNLASLGVVSDTVRVETLDQAVQAIGEKAEKAGATYFRVIGARSIDTALYWRISAEIYK</sequence>
<dbReference type="AlphaFoldDB" id="A0A2Y9U0N7"/>
<protein>
    <submittedName>
        <fullName evidence="4">DUF1471 domain-containing protein</fullName>
    </submittedName>
</protein>
<feature type="signal peptide" evidence="2">
    <location>
        <begin position="1"/>
        <end position="24"/>
    </location>
</feature>
<gene>
    <name evidence="4" type="ORF">HYN51_14070</name>
</gene>
<evidence type="ECO:0000256" key="2">
    <source>
        <dbReference type="SAM" id="SignalP"/>
    </source>
</evidence>